<feature type="region of interest" description="Disordered" evidence="1">
    <location>
        <begin position="26"/>
        <end position="119"/>
    </location>
</feature>
<dbReference type="PANTHER" id="PTHR12822">
    <property type="entry name" value="PROTEIN YIPF"/>
    <property type="match status" value="1"/>
</dbReference>
<evidence type="ECO:0000313" key="3">
    <source>
        <dbReference type="EMBL" id="CCD26142.2"/>
    </source>
</evidence>
<dbReference type="InterPro" id="IPR039765">
    <property type="entry name" value="Yip5/YIPF1/YIPF2"/>
</dbReference>
<keyword evidence="2" id="KW-0812">Transmembrane</keyword>
<evidence type="ECO:0000256" key="1">
    <source>
        <dbReference type="SAM" id="MobiDB-lite"/>
    </source>
</evidence>
<dbReference type="OrthoDB" id="10256463at2759"/>
<dbReference type="GO" id="GO:0016192">
    <property type="term" value="P:vesicle-mediated transport"/>
    <property type="evidence" value="ECO:0007669"/>
    <property type="project" value="InterPro"/>
</dbReference>
<feature type="transmembrane region" description="Helical" evidence="2">
    <location>
        <begin position="229"/>
        <end position="251"/>
    </location>
</feature>
<dbReference type="EMBL" id="HE580273">
    <property type="protein sequence ID" value="CCD26142.2"/>
    <property type="molecule type" value="Genomic_DNA"/>
</dbReference>
<protein>
    <recommendedName>
        <fullName evidence="5">Protein YIP</fullName>
    </recommendedName>
</protein>
<dbReference type="eggNOG" id="KOG3114">
    <property type="taxonomic scope" value="Eukaryota"/>
</dbReference>
<dbReference type="GO" id="GO:0031267">
    <property type="term" value="F:small GTPase binding"/>
    <property type="evidence" value="ECO:0007669"/>
    <property type="project" value="InterPro"/>
</dbReference>
<keyword evidence="2" id="KW-0472">Membrane</keyword>
<sequence>MSQYGTTSSNHNNSNSILDIDDDLEGVDDFLNEPNPFEDPANEINHDNSRGNAVVGATDDQISADGPINNNYNNNNNNNRDGGQEFMSSNSMKNVPLQPTTPPPPLNENSNKVENDVGNQKKLGPGLLNYYSQFFQLNSKQLISRIKFTFKLSISKQMRAGGDDDNVGNVEDLGYDLYSAVWIPATVIMTNFITNGLISMIVDNIIKGIIIVGTREVAKDTREEHFVKLLHSIWIFFGYTFLVPIISWNLFVKNRMASLPVESSSSGLSSSLKKLESVTDLISVYGYSNVFWVPCCIILDIILECESLSHGHKTVSIILKVMEWFIFVGFGGILSLAYIIKVIINDENGAINDKKNYGTFLFSIVLHVGFCYLLKRVIF</sequence>
<dbReference type="KEGG" id="ndi:NDAI_0G03650"/>
<keyword evidence="2" id="KW-1133">Transmembrane helix</keyword>
<feature type="transmembrane region" description="Helical" evidence="2">
    <location>
        <begin position="284"/>
        <end position="303"/>
    </location>
</feature>
<keyword evidence="4" id="KW-1185">Reference proteome</keyword>
<evidence type="ECO:0000313" key="4">
    <source>
        <dbReference type="Proteomes" id="UP000000689"/>
    </source>
</evidence>
<name>G0WED1_NAUDC</name>
<organism evidence="3 4">
    <name type="scientific">Naumovozyma dairenensis (strain ATCC 10597 / BCRC 20456 / CBS 421 / NBRC 0211 / NRRL Y-12639)</name>
    <name type="common">Saccharomyces dairenensis</name>
    <dbReference type="NCBI Taxonomy" id="1071378"/>
    <lineage>
        <taxon>Eukaryota</taxon>
        <taxon>Fungi</taxon>
        <taxon>Dikarya</taxon>
        <taxon>Ascomycota</taxon>
        <taxon>Saccharomycotina</taxon>
        <taxon>Saccharomycetes</taxon>
        <taxon>Saccharomycetales</taxon>
        <taxon>Saccharomycetaceae</taxon>
        <taxon>Naumovozyma</taxon>
    </lineage>
</organism>
<dbReference type="RefSeq" id="XP_003671385.2">
    <property type="nucleotide sequence ID" value="XM_003671337.2"/>
</dbReference>
<reference evidence="3 4" key="1">
    <citation type="journal article" date="2011" name="Proc. Natl. Acad. Sci. U.S.A.">
        <title>Evolutionary erosion of yeast sex chromosomes by mating-type switching accidents.</title>
        <authorList>
            <person name="Gordon J.L."/>
            <person name="Armisen D."/>
            <person name="Proux-Wera E."/>
            <person name="Oheigeartaigh S.S."/>
            <person name="Byrne K.P."/>
            <person name="Wolfe K.H."/>
        </authorList>
    </citation>
    <scope>NUCLEOTIDE SEQUENCE [LARGE SCALE GENOMIC DNA]</scope>
    <source>
        <strain evidence="4">ATCC 10597 / BCRC 20456 / CBS 421 / NBRC 0211 / NRRL Y-12639</strain>
    </source>
</reference>
<gene>
    <name evidence="3" type="primary">NDAI0G03650</name>
    <name evidence="3" type="ordered locus">NDAI_0G03650</name>
</gene>
<feature type="transmembrane region" description="Helical" evidence="2">
    <location>
        <begin position="324"/>
        <end position="344"/>
    </location>
</feature>
<proteinExistence type="predicted"/>
<feature type="compositionally biased region" description="Low complexity" evidence="1">
    <location>
        <begin position="8"/>
        <end position="18"/>
    </location>
</feature>
<dbReference type="GeneID" id="11495642"/>
<accession>G0WED1</accession>
<feature type="transmembrane region" description="Helical" evidence="2">
    <location>
        <begin position="356"/>
        <end position="374"/>
    </location>
</feature>
<dbReference type="HOGENOM" id="CLU_061845_0_0_1"/>
<dbReference type="GO" id="GO:0005794">
    <property type="term" value="C:Golgi apparatus"/>
    <property type="evidence" value="ECO:0007669"/>
    <property type="project" value="InterPro"/>
</dbReference>
<evidence type="ECO:0008006" key="5">
    <source>
        <dbReference type="Google" id="ProtNLM"/>
    </source>
</evidence>
<dbReference type="PANTHER" id="PTHR12822:SF2">
    <property type="entry name" value="PROTEIN YIPF"/>
    <property type="match status" value="1"/>
</dbReference>
<dbReference type="AlphaFoldDB" id="G0WED1"/>
<evidence type="ECO:0000256" key="2">
    <source>
        <dbReference type="SAM" id="Phobius"/>
    </source>
</evidence>
<dbReference type="STRING" id="1071378.G0WED1"/>
<dbReference type="Proteomes" id="UP000000689">
    <property type="component" value="Chromosome 7"/>
</dbReference>
<feature type="compositionally biased region" description="Low complexity" evidence="1">
    <location>
        <begin position="69"/>
        <end position="79"/>
    </location>
</feature>
<feature type="region of interest" description="Disordered" evidence="1">
    <location>
        <begin position="1"/>
        <end position="20"/>
    </location>
</feature>